<reference evidence="4" key="1">
    <citation type="submission" date="2020-10" db="EMBL/GenBank/DDBJ databases">
        <title>Sequencing the genomes of 1000 actinobacteria strains.</title>
        <authorList>
            <person name="Klenk H.-P."/>
        </authorList>
    </citation>
    <scope>NUCLEOTIDE SEQUENCE</scope>
    <source>
        <strain evidence="4">DSM 46832</strain>
    </source>
</reference>
<comment type="similarity">
    <text evidence="1">Belongs to the bacterial solute-binding protein 1 family.</text>
</comment>
<protein>
    <submittedName>
        <fullName evidence="4">Multiple sugar transport system substrate-binding protein</fullName>
    </submittedName>
</protein>
<dbReference type="Gene3D" id="3.40.190.10">
    <property type="entry name" value="Periplasmic binding protein-like II"/>
    <property type="match status" value="2"/>
</dbReference>
<keyword evidence="3" id="KW-0732">Signal</keyword>
<evidence type="ECO:0000313" key="4">
    <source>
        <dbReference type="EMBL" id="MBE1485255.1"/>
    </source>
</evidence>
<dbReference type="CDD" id="cd14750">
    <property type="entry name" value="PBP2_TMBP"/>
    <property type="match status" value="1"/>
</dbReference>
<gene>
    <name evidence="4" type="ORF">H4W31_000893</name>
</gene>
<dbReference type="RefSeq" id="WP_192765480.1">
    <property type="nucleotide sequence ID" value="NZ_JADBEB010000001.1"/>
</dbReference>
<keyword evidence="2" id="KW-0813">Transport</keyword>
<keyword evidence="5" id="KW-1185">Reference proteome</keyword>
<dbReference type="InterPro" id="IPR050490">
    <property type="entry name" value="Bact_solute-bd_prot1"/>
</dbReference>
<dbReference type="Proteomes" id="UP000649753">
    <property type="component" value="Unassembled WGS sequence"/>
</dbReference>
<dbReference type="InterPro" id="IPR006059">
    <property type="entry name" value="SBP"/>
</dbReference>
<evidence type="ECO:0000256" key="1">
    <source>
        <dbReference type="ARBA" id="ARBA00008520"/>
    </source>
</evidence>
<dbReference type="PANTHER" id="PTHR43649">
    <property type="entry name" value="ARABINOSE-BINDING PROTEIN-RELATED"/>
    <property type="match status" value="1"/>
</dbReference>
<evidence type="ECO:0000313" key="5">
    <source>
        <dbReference type="Proteomes" id="UP000649753"/>
    </source>
</evidence>
<keyword evidence="4" id="KW-0762">Sugar transport</keyword>
<comment type="caution">
    <text evidence="4">The sequence shown here is derived from an EMBL/GenBank/DDBJ whole genome shotgun (WGS) entry which is preliminary data.</text>
</comment>
<evidence type="ECO:0000256" key="2">
    <source>
        <dbReference type="ARBA" id="ARBA00022448"/>
    </source>
</evidence>
<dbReference type="AlphaFoldDB" id="A0A927M1T2"/>
<name>A0A927M1T2_9ACTN</name>
<proteinExistence type="inferred from homology"/>
<dbReference type="Pfam" id="PF01547">
    <property type="entry name" value="SBP_bac_1"/>
    <property type="match status" value="1"/>
</dbReference>
<evidence type="ECO:0000256" key="3">
    <source>
        <dbReference type="ARBA" id="ARBA00022729"/>
    </source>
</evidence>
<accession>A0A927M1T2</accession>
<dbReference type="SUPFAM" id="SSF53850">
    <property type="entry name" value="Periplasmic binding protein-like II"/>
    <property type="match status" value="1"/>
</dbReference>
<organism evidence="4 5">
    <name type="scientific">Plantactinospora soyae</name>
    <dbReference type="NCBI Taxonomy" id="1544732"/>
    <lineage>
        <taxon>Bacteria</taxon>
        <taxon>Bacillati</taxon>
        <taxon>Actinomycetota</taxon>
        <taxon>Actinomycetes</taxon>
        <taxon>Micromonosporales</taxon>
        <taxon>Micromonosporaceae</taxon>
        <taxon>Plantactinospora</taxon>
    </lineage>
</organism>
<dbReference type="EMBL" id="JADBEB010000001">
    <property type="protein sequence ID" value="MBE1485255.1"/>
    <property type="molecule type" value="Genomic_DNA"/>
</dbReference>
<dbReference type="PANTHER" id="PTHR43649:SF34">
    <property type="entry name" value="ABC TRANSPORTER PERIPLASMIC-BINDING PROTEIN YCJN-RELATED"/>
    <property type="match status" value="1"/>
</dbReference>
<sequence length="440" mass="47233">MTHRTPTRRGTSRTAGTRVLLARTGTALCLALTLGGCGSDSEPTATTDGRGEITFATGKDNTGQLQTLVDSWNSAHPDERVRMVELPEAADQVRQMLVQNAQIKSKSYDVVTLDAVWTAEFAARSWVVELPKDKFDPASFLAPALETGLYRDRLYAAPWLTGTGVLYYRTDLLAAAGIKEPPKTWAALADACAAVAKLPAGKGVACYAGQYDKYEGLTVNFSEAVQSAGGTVFDPAGKPQLTTPAVREGLSFLVDGFKQGRIPSKGITFKEEEGRREFQEGRLLFHRNWAYVYALASAADGSSKVNGRFDVAPLPGKDGLGSGTLGGNNLAVSAFSERQASARDFIAYVTSLETEREYAKKQSFPLSRAALYDDPEMLQRYPYLAVMKEAIGRAKPRPAAVRYGDVTAAIQDHVSAALTGQKSVDQATTDLQAALAALTG</sequence>